<evidence type="ECO:0000313" key="1">
    <source>
        <dbReference type="EMBL" id="QNI30396.1"/>
    </source>
</evidence>
<dbReference type="PROSITE" id="PS51257">
    <property type="entry name" value="PROKAR_LIPOPROTEIN"/>
    <property type="match status" value="1"/>
</dbReference>
<dbReference type="RefSeq" id="WP_186740268.1">
    <property type="nucleotide sequence ID" value="NZ_CP060394.1"/>
</dbReference>
<dbReference type="AlphaFoldDB" id="A0A7G8BCX6"/>
<organism evidence="1 2">
    <name type="scientific">Alloacidobacterium dinghuense</name>
    <dbReference type="NCBI Taxonomy" id="2763107"/>
    <lineage>
        <taxon>Bacteria</taxon>
        <taxon>Pseudomonadati</taxon>
        <taxon>Acidobacteriota</taxon>
        <taxon>Terriglobia</taxon>
        <taxon>Terriglobales</taxon>
        <taxon>Acidobacteriaceae</taxon>
        <taxon>Alloacidobacterium</taxon>
    </lineage>
</organism>
<proteinExistence type="predicted"/>
<protein>
    <recommendedName>
        <fullName evidence="3">Outer membrane lipoprotein-sorting protein</fullName>
    </recommendedName>
</protein>
<gene>
    <name evidence="1" type="ORF">H7849_14615</name>
</gene>
<evidence type="ECO:0008006" key="3">
    <source>
        <dbReference type="Google" id="ProtNLM"/>
    </source>
</evidence>
<keyword evidence="2" id="KW-1185">Reference proteome</keyword>
<sequence>MNTLERRLLVMSIPIVLLVSCAINCGTVGLAESPDTVITHVEAVIRARFEHIGKYVVREHYAVYRNGAAETAAEQTVQVTYQKSTGITYTTVSKVGSSMWLSRAIEPALESEREVNDVTTRHQVMLTADNYEFEVDPVKDSVNGRDCFVLDLKPRRRSPYLLNGKAWVDAKTYLLVRIRGTQSRSSSLFAGVPLITRDFAPISGFAMVAHEEIEAHTFLFGQTVIKIDYDAYDIQRDERP</sequence>
<dbReference type="KEGG" id="adin:H7849_14615"/>
<evidence type="ECO:0000313" key="2">
    <source>
        <dbReference type="Proteomes" id="UP000515312"/>
    </source>
</evidence>
<accession>A0A7G8BCX6</accession>
<dbReference type="EMBL" id="CP060394">
    <property type="protein sequence ID" value="QNI30396.1"/>
    <property type="molecule type" value="Genomic_DNA"/>
</dbReference>
<dbReference type="Proteomes" id="UP000515312">
    <property type="component" value="Chromosome"/>
</dbReference>
<dbReference type="Gene3D" id="2.50.20.10">
    <property type="entry name" value="Lipoprotein localisation LolA/LolB/LppX"/>
    <property type="match status" value="1"/>
</dbReference>
<name>A0A7G8BCX6_9BACT</name>
<reference evidence="1 2" key="1">
    <citation type="submission" date="2020-08" db="EMBL/GenBank/DDBJ databases">
        <title>Edaphobacter telluris sp. nov. and Acidobacterium dinghuensis sp. nov., two acidobacteria isolated from forest soil.</title>
        <authorList>
            <person name="Fu J."/>
            <person name="Qiu L."/>
        </authorList>
    </citation>
    <scope>NUCLEOTIDE SEQUENCE [LARGE SCALE GENOMIC DNA]</scope>
    <source>
        <strain evidence="1">4Y35</strain>
    </source>
</reference>